<protein>
    <submittedName>
        <fullName evidence="1">Uncharacterized protein</fullName>
    </submittedName>
</protein>
<dbReference type="RefSeq" id="WP_152266300.1">
    <property type="nucleotide sequence ID" value="NZ_VOKX01000145.1"/>
</dbReference>
<reference evidence="1 2" key="1">
    <citation type="journal article" date="2019" name="Microb. Cell Fact.">
        <title>Exploring novel herbicidin analogues by transcriptional regulator overexpression and MS/MS molecular networking.</title>
        <authorList>
            <person name="Shi Y."/>
            <person name="Gu R."/>
            <person name="Li Y."/>
            <person name="Wang X."/>
            <person name="Ren W."/>
            <person name="Li X."/>
            <person name="Wang L."/>
            <person name="Xie Y."/>
            <person name="Hong B."/>
        </authorList>
    </citation>
    <scope>NUCLEOTIDE SEQUENCE [LARGE SCALE GENOMIC DNA]</scope>
    <source>
        <strain evidence="1 2">US-43</strain>
    </source>
</reference>
<sequence length="122" mass="13181">MTAYDIAPPLGGPDQEYEVTVGKITVTPPVTPGDARYEGFVGSALDADSTFFEEGEPPLPESSTPVTLACQRPWDDGVCASSRLRVRGTWDTPAAITCENGHTWQESVDLMRCVIRAIHQTA</sequence>
<keyword evidence="2" id="KW-1185">Reference proteome</keyword>
<name>A0A5N5VYP9_STRMB</name>
<dbReference type="AlphaFoldDB" id="A0A5N5VYP9"/>
<evidence type="ECO:0000313" key="1">
    <source>
        <dbReference type="EMBL" id="KAB7832508.1"/>
    </source>
</evidence>
<evidence type="ECO:0000313" key="2">
    <source>
        <dbReference type="Proteomes" id="UP000327000"/>
    </source>
</evidence>
<dbReference type="EMBL" id="VOKX01000145">
    <property type="protein sequence ID" value="KAB7832508.1"/>
    <property type="molecule type" value="Genomic_DNA"/>
</dbReference>
<organism evidence="1 2">
    <name type="scientific">Streptomyces mobaraensis</name>
    <name type="common">Streptoverticillium mobaraense</name>
    <dbReference type="NCBI Taxonomy" id="35621"/>
    <lineage>
        <taxon>Bacteria</taxon>
        <taxon>Bacillati</taxon>
        <taxon>Actinomycetota</taxon>
        <taxon>Actinomycetes</taxon>
        <taxon>Kitasatosporales</taxon>
        <taxon>Streptomycetaceae</taxon>
        <taxon>Streptomyces</taxon>
    </lineage>
</organism>
<dbReference type="OrthoDB" id="4082690at2"/>
<dbReference type="Proteomes" id="UP000327000">
    <property type="component" value="Unassembled WGS sequence"/>
</dbReference>
<comment type="caution">
    <text evidence="1">The sequence shown here is derived from an EMBL/GenBank/DDBJ whole genome shotgun (WGS) entry which is preliminary data.</text>
</comment>
<gene>
    <name evidence="1" type="ORF">FRZ00_34750</name>
</gene>
<accession>A0A5N5VYP9</accession>
<proteinExistence type="predicted"/>